<organism evidence="1 2">
    <name type="scientific">Gimesia algae</name>
    <dbReference type="NCBI Taxonomy" id="2527971"/>
    <lineage>
        <taxon>Bacteria</taxon>
        <taxon>Pseudomonadati</taxon>
        <taxon>Planctomycetota</taxon>
        <taxon>Planctomycetia</taxon>
        <taxon>Planctomycetales</taxon>
        <taxon>Planctomycetaceae</taxon>
        <taxon>Gimesia</taxon>
    </lineage>
</organism>
<evidence type="ECO:0000313" key="1">
    <source>
        <dbReference type="EMBL" id="QDT90260.1"/>
    </source>
</evidence>
<evidence type="ECO:0000313" key="2">
    <source>
        <dbReference type="Proteomes" id="UP000316855"/>
    </source>
</evidence>
<dbReference type="AlphaFoldDB" id="A0A517VB81"/>
<dbReference type="KEGG" id="gax:Pan161_19100"/>
<sequence length="81" mass="8942">MVENEQEFRDTIKILLQSDDGIAIESEGTVYIRSLEGCQIVAGILGDAGGISYEKEFAENIDVAIEYFCAERNLRNHGSVS</sequence>
<dbReference type="Proteomes" id="UP000316855">
    <property type="component" value="Chromosome"/>
</dbReference>
<keyword evidence="2" id="KW-1185">Reference proteome</keyword>
<gene>
    <name evidence="1" type="ORF">Pan161_19100</name>
</gene>
<dbReference type="EMBL" id="CP036343">
    <property type="protein sequence ID" value="QDT90260.1"/>
    <property type="molecule type" value="Genomic_DNA"/>
</dbReference>
<reference evidence="1 2" key="1">
    <citation type="submission" date="2019-02" db="EMBL/GenBank/DDBJ databases">
        <title>Deep-cultivation of Planctomycetes and their phenomic and genomic characterization uncovers novel biology.</title>
        <authorList>
            <person name="Wiegand S."/>
            <person name="Jogler M."/>
            <person name="Boedeker C."/>
            <person name="Pinto D."/>
            <person name="Vollmers J."/>
            <person name="Rivas-Marin E."/>
            <person name="Kohn T."/>
            <person name="Peeters S.H."/>
            <person name="Heuer A."/>
            <person name="Rast P."/>
            <person name="Oberbeckmann S."/>
            <person name="Bunk B."/>
            <person name="Jeske O."/>
            <person name="Meyerdierks A."/>
            <person name="Storesund J.E."/>
            <person name="Kallscheuer N."/>
            <person name="Luecker S."/>
            <person name="Lage O.M."/>
            <person name="Pohl T."/>
            <person name="Merkel B.J."/>
            <person name="Hornburger P."/>
            <person name="Mueller R.-W."/>
            <person name="Bruemmer F."/>
            <person name="Labrenz M."/>
            <person name="Spormann A.M."/>
            <person name="Op den Camp H."/>
            <person name="Overmann J."/>
            <person name="Amann R."/>
            <person name="Jetten M.S.M."/>
            <person name="Mascher T."/>
            <person name="Medema M.H."/>
            <person name="Devos D.P."/>
            <person name="Kaster A.-K."/>
            <person name="Ovreas L."/>
            <person name="Rohde M."/>
            <person name="Galperin M.Y."/>
            <person name="Jogler C."/>
        </authorList>
    </citation>
    <scope>NUCLEOTIDE SEQUENCE [LARGE SCALE GENOMIC DNA]</scope>
    <source>
        <strain evidence="1 2">Pan161</strain>
    </source>
</reference>
<proteinExistence type="predicted"/>
<name>A0A517VB81_9PLAN</name>
<accession>A0A517VB81</accession>
<protein>
    <submittedName>
        <fullName evidence="1">Uncharacterized protein</fullName>
    </submittedName>
</protein>